<feature type="transmembrane region" description="Helical" evidence="1">
    <location>
        <begin position="80"/>
        <end position="101"/>
    </location>
</feature>
<evidence type="ECO:0000259" key="2">
    <source>
        <dbReference type="Pfam" id="PF01757"/>
    </source>
</evidence>
<dbReference type="InterPro" id="IPR050879">
    <property type="entry name" value="Acyltransferase_3"/>
</dbReference>
<feature type="transmembrane region" description="Helical" evidence="1">
    <location>
        <begin position="210"/>
        <end position="229"/>
    </location>
</feature>
<evidence type="ECO:0000256" key="1">
    <source>
        <dbReference type="SAM" id="Phobius"/>
    </source>
</evidence>
<feature type="transmembrane region" description="Helical" evidence="1">
    <location>
        <begin position="287"/>
        <end position="307"/>
    </location>
</feature>
<dbReference type="Proteomes" id="UP000322618">
    <property type="component" value="Unassembled WGS sequence"/>
</dbReference>
<sequence length="429" mass="49010">MFPYFFSPSCVIGRSLTFQMLNFPHSKLTIFSNVHRHKMSNKRLNGIQFLRGFAVLAVVLGHNRGTMYDNIVAGSFIDYITSNAIFGVEVFFVISGFIISHSTQSIKFSSFAESLSFLIKRFFRIYPLYLMVLALYVSLYYYNYYTGEFSLGHLSIENIIQSVFISSYQSDVISPIYGWGTLVVAWTLRYEIYFYIIFAISMIFTAKYRSVLTTAIIITIFIFSSYYYQGHLVLDAQSFPIPNTTPDKYIGFAGNPIVLDFILGMIIAESEKLFGDNRFYNNKNTGYFYIVIINICLILWFTSAFGGNGITRSGIIAFFLVFSVVRIERIFSPSFPKIITIIGESSYSLYLIHIPVKEFADYYGNYFSFIPKQGTLALFFASISLSITLSVLIFNLIEKPINRFGHRLANKILPPRNLKKPQPLSVGAF</sequence>
<dbReference type="EMBL" id="SRBT01000005">
    <property type="protein sequence ID" value="KAA7152862.1"/>
    <property type="molecule type" value="Genomic_DNA"/>
</dbReference>
<keyword evidence="1" id="KW-1133">Transmembrane helix</keyword>
<feature type="transmembrane region" description="Helical" evidence="1">
    <location>
        <begin position="44"/>
        <end position="60"/>
    </location>
</feature>
<name>A0A5Q7EA09_SALMO</name>
<proteinExistence type="predicted"/>
<evidence type="ECO:0000313" key="3">
    <source>
        <dbReference type="EMBL" id="KAA7152862.1"/>
    </source>
</evidence>
<keyword evidence="1" id="KW-0472">Membrane</keyword>
<dbReference type="GO" id="GO:0016747">
    <property type="term" value="F:acyltransferase activity, transferring groups other than amino-acyl groups"/>
    <property type="evidence" value="ECO:0007669"/>
    <property type="project" value="InterPro"/>
</dbReference>
<keyword evidence="1" id="KW-0812">Transmembrane</keyword>
<feature type="transmembrane region" description="Helical" evidence="1">
    <location>
        <begin position="249"/>
        <end position="267"/>
    </location>
</feature>
<feature type="transmembrane region" description="Helical" evidence="1">
    <location>
        <begin position="176"/>
        <end position="198"/>
    </location>
</feature>
<dbReference type="GO" id="GO:0000271">
    <property type="term" value="P:polysaccharide biosynthetic process"/>
    <property type="evidence" value="ECO:0007669"/>
    <property type="project" value="TreeGrafter"/>
</dbReference>
<dbReference type="AlphaFoldDB" id="A0A5Q7EA09"/>
<accession>A0A5Q7EA09</accession>
<dbReference type="PANTHER" id="PTHR23028:SF131">
    <property type="entry name" value="BLR2367 PROTEIN"/>
    <property type="match status" value="1"/>
</dbReference>
<evidence type="ECO:0000313" key="4">
    <source>
        <dbReference type="Proteomes" id="UP000322618"/>
    </source>
</evidence>
<organism evidence="3 4">
    <name type="scientific">Salmonella montevideo</name>
    <dbReference type="NCBI Taxonomy" id="115981"/>
    <lineage>
        <taxon>Bacteria</taxon>
        <taxon>Pseudomonadati</taxon>
        <taxon>Pseudomonadota</taxon>
        <taxon>Gammaproteobacteria</taxon>
        <taxon>Enterobacterales</taxon>
        <taxon>Enterobacteriaceae</taxon>
        <taxon>Salmonella</taxon>
    </lineage>
</organism>
<feature type="transmembrane region" description="Helical" evidence="1">
    <location>
        <begin position="122"/>
        <end position="142"/>
    </location>
</feature>
<comment type="caution">
    <text evidence="3">The sequence shown here is derived from an EMBL/GenBank/DDBJ whole genome shotgun (WGS) entry which is preliminary data.</text>
</comment>
<gene>
    <name evidence="3" type="ORF">E4933_12060</name>
</gene>
<dbReference type="GO" id="GO:0016020">
    <property type="term" value="C:membrane"/>
    <property type="evidence" value="ECO:0007669"/>
    <property type="project" value="TreeGrafter"/>
</dbReference>
<reference evidence="3 4" key="1">
    <citation type="journal article" date="2019" name="Proc. Natl. Acad. Sci. U.S.A.">
        <title>Microbiome composition shapes rapid genomic adaptation of Drosophila melanogaster.</title>
        <authorList>
            <person name="Rudman S.M."/>
            <person name="Greenblum S."/>
            <person name="Hughes R.C."/>
            <person name="Rajpurohit S."/>
            <person name="Kiratli O."/>
            <person name="Lowder D.B."/>
            <person name="Lemmon S.G."/>
            <person name="Petrov D.A."/>
            <person name="Chaston J.M."/>
            <person name="Schmidt P."/>
        </authorList>
    </citation>
    <scope>NUCLEOTIDE SEQUENCE [LARGE SCALE GENOMIC DNA]</scope>
    <source>
        <strain evidence="3 4">ME2L-19-263</strain>
    </source>
</reference>
<feature type="domain" description="Acyltransferase 3" evidence="2">
    <location>
        <begin position="45"/>
        <end position="393"/>
    </location>
</feature>
<dbReference type="InterPro" id="IPR002656">
    <property type="entry name" value="Acyl_transf_3_dom"/>
</dbReference>
<dbReference type="Pfam" id="PF01757">
    <property type="entry name" value="Acyl_transf_3"/>
    <property type="match status" value="1"/>
</dbReference>
<keyword evidence="3" id="KW-0012">Acyltransferase</keyword>
<feature type="transmembrane region" description="Helical" evidence="1">
    <location>
        <begin position="376"/>
        <end position="397"/>
    </location>
</feature>
<protein>
    <submittedName>
        <fullName evidence="3">Acyltransferase</fullName>
    </submittedName>
</protein>
<dbReference type="PANTHER" id="PTHR23028">
    <property type="entry name" value="ACETYLTRANSFERASE"/>
    <property type="match status" value="1"/>
</dbReference>
<keyword evidence="3" id="KW-0808">Transferase</keyword>